<dbReference type="AlphaFoldDB" id="A0A9D4M2I8"/>
<feature type="domain" description="LRAT" evidence="3">
    <location>
        <begin position="58"/>
        <end position="167"/>
    </location>
</feature>
<keyword evidence="2" id="KW-0812">Transmembrane</keyword>
<feature type="transmembrane region" description="Helical" evidence="2">
    <location>
        <begin position="310"/>
        <end position="336"/>
    </location>
</feature>
<keyword evidence="2" id="KW-1133">Transmembrane helix</keyword>
<feature type="region of interest" description="Disordered" evidence="1">
    <location>
        <begin position="1"/>
        <end position="27"/>
    </location>
</feature>
<dbReference type="OrthoDB" id="6156857at2759"/>
<organism evidence="4 5">
    <name type="scientific">Dreissena polymorpha</name>
    <name type="common">Zebra mussel</name>
    <name type="synonym">Mytilus polymorpha</name>
    <dbReference type="NCBI Taxonomy" id="45954"/>
    <lineage>
        <taxon>Eukaryota</taxon>
        <taxon>Metazoa</taxon>
        <taxon>Spiralia</taxon>
        <taxon>Lophotrochozoa</taxon>
        <taxon>Mollusca</taxon>
        <taxon>Bivalvia</taxon>
        <taxon>Autobranchia</taxon>
        <taxon>Heteroconchia</taxon>
        <taxon>Euheterodonta</taxon>
        <taxon>Imparidentia</taxon>
        <taxon>Neoheterodontei</taxon>
        <taxon>Myida</taxon>
        <taxon>Dreissenoidea</taxon>
        <taxon>Dreissenidae</taxon>
        <taxon>Dreissena</taxon>
    </lineage>
</organism>
<dbReference type="Gene3D" id="3.90.1720.10">
    <property type="entry name" value="endopeptidase domain like (from Nostoc punctiforme)"/>
    <property type="match status" value="2"/>
</dbReference>
<evidence type="ECO:0000256" key="1">
    <source>
        <dbReference type="SAM" id="MobiDB-lite"/>
    </source>
</evidence>
<dbReference type="PROSITE" id="PS51934">
    <property type="entry name" value="LRAT"/>
    <property type="match status" value="1"/>
</dbReference>
<feature type="transmembrane region" description="Helical" evidence="2">
    <location>
        <begin position="279"/>
        <end position="304"/>
    </location>
</feature>
<evidence type="ECO:0000313" key="5">
    <source>
        <dbReference type="Proteomes" id="UP000828390"/>
    </source>
</evidence>
<name>A0A9D4M2I8_DREPO</name>
<evidence type="ECO:0000313" key="4">
    <source>
        <dbReference type="EMBL" id="KAH3867266.1"/>
    </source>
</evidence>
<keyword evidence="5" id="KW-1185">Reference proteome</keyword>
<keyword evidence="2" id="KW-0472">Membrane</keyword>
<comment type="caution">
    <text evidence="4">The sequence shown here is derived from an EMBL/GenBank/DDBJ whole genome shotgun (WGS) entry which is preliminary data.</text>
</comment>
<accession>A0A9D4M2I8</accession>
<protein>
    <recommendedName>
        <fullName evidence="3">LRAT domain-containing protein</fullName>
    </recommendedName>
</protein>
<dbReference type="InterPro" id="IPR007053">
    <property type="entry name" value="LRAT_dom"/>
</dbReference>
<dbReference type="Pfam" id="PF04970">
    <property type="entry name" value="LRAT"/>
    <property type="match status" value="2"/>
</dbReference>
<reference evidence="4" key="2">
    <citation type="submission" date="2020-11" db="EMBL/GenBank/DDBJ databases">
        <authorList>
            <person name="McCartney M.A."/>
            <person name="Auch B."/>
            <person name="Kono T."/>
            <person name="Mallez S."/>
            <person name="Becker A."/>
            <person name="Gohl D.M."/>
            <person name="Silverstein K.A.T."/>
            <person name="Koren S."/>
            <person name="Bechman K.B."/>
            <person name="Herman A."/>
            <person name="Abrahante J.E."/>
            <person name="Garbe J."/>
        </authorList>
    </citation>
    <scope>NUCLEOTIDE SEQUENCE</scope>
    <source>
        <strain evidence="4">Duluth1</strain>
        <tissue evidence="4">Whole animal</tissue>
    </source>
</reference>
<reference evidence="4" key="1">
    <citation type="journal article" date="2019" name="bioRxiv">
        <title>The Genome of the Zebra Mussel, Dreissena polymorpha: A Resource for Invasive Species Research.</title>
        <authorList>
            <person name="McCartney M.A."/>
            <person name="Auch B."/>
            <person name="Kono T."/>
            <person name="Mallez S."/>
            <person name="Zhang Y."/>
            <person name="Obille A."/>
            <person name="Becker A."/>
            <person name="Abrahante J.E."/>
            <person name="Garbe J."/>
            <person name="Badalamenti J.P."/>
            <person name="Herman A."/>
            <person name="Mangelson H."/>
            <person name="Liachko I."/>
            <person name="Sullivan S."/>
            <person name="Sone E.D."/>
            <person name="Koren S."/>
            <person name="Silverstein K.A.T."/>
            <person name="Beckman K.B."/>
            <person name="Gohl D.M."/>
        </authorList>
    </citation>
    <scope>NUCLEOTIDE SEQUENCE</scope>
    <source>
        <strain evidence="4">Duluth1</strain>
        <tissue evidence="4">Whole animal</tissue>
    </source>
</reference>
<evidence type="ECO:0000256" key="2">
    <source>
        <dbReference type="SAM" id="Phobius"/>
    </source>
</evidence>
<dbReference type="PANTHER" id="PTHR46137">
    <property type="entry name" value="OS05G0310600 PROTEIN"/>
    <property type="match status" value="1"/>
</dbReference>
<evidence type="ECO:0000259" key="3">
    <source>
        <dbReference type="PROSITE" id="PS51934"/>
    </source>
</evidence>
<dbReference type="PANTHER" id="PTHR46137:SF3">
    <property type="entry name" value="OS05G0310600 PROTEIN"/>
    <property type="match status" value="1"/>
</dbReference>
<proteinExistence type="predicted"/>
<gene>
    <name evidence="4" type="ORF">DPMN_030392</name>
</gene>
<dbReference type="Proteomes" id="UP000828390">
    <property type="component" value="Unassembled WGS sequence"/>
</dbReference>
<feature type="compositionally biased region" description="Polar residues" evidence="1">
    <location>
        <begin position="1"/>
        <end position="10"/>
    </location>
</feature>
<sequence>MYRQLSTRNNRYFKEESDEETDNKFEETNENTGVFQTNPNITKLGQDKFKILKPGDHITCHRSYIIYHHAIVVDVDQVGNRLQVIHYTTVKGKRKKAEIKKEWLDSDKLGGDWYRINYSKNVADKNKTELVLDRAHSRLGETDYKILKNNCESFASYCKTGVSDCFQTKWLNRKVTEVSLVNNNRVCNEIVKIVGDEVATQITSNITEDVIKKSTAKMVLAESIERVGNASNFVGAGLVVGLETCLMARDISEMYEKRKEGKMSRKVFTGMATQRATEAVGASVCTVGLGLGLEVFGGFIGGLIGSVVPVIGTAFGGAIGSFIGSILGGVFGSLLGRAGGSFFGNMIAKTTTKFIRDDIAVNSIDDIHSGDHIIVYASFFHRRCHAIAVNVQKPNTVRVIRNKFRRGVVDETVEFKKPVYKALYTEGATHSPDVVVTRAKSKIGQNEYSFFTNDCKDFARWCKEKK</sequence>
<dbReference type="EMBL" id="JAIWYP010000002">
    <property type="protein sequence ID" value="KAH3867266.1"/>
    <property type="molecule type" value="Genomic_DNA"/>
</dbReference>